<dbReference type="SUPFAM" id="SSF50104">
    <property type="entry name" value="Translation proteins SH3-like domain"/>
    <property type="match status" value="1"/>
</dbReference>
<keyword evidence="2 9" id="KW-0689">Ribosomal protein</keyword>
<evidence type="ECO:0000256" key="2">
    <source>
        <dbReference type="ARBA" id="ARBA00022980"/>
    </source>
</evidence>
<evidence type="ECO:0000259" key="7">
    <source>
        <dbReference type="SMART" id="SM01382"/>
    </source>
</evidence>
<feature type="compositionally biased region" description="Basic residues" evidence="6">
    <location>
        <begin position="175"/>
        <end position="185"/>
    </location>
</feature>
<dbReference type="SMART" id="SM01382">
    <property type="entry name" value="Ribosomal_L2_C"/>
    <property type="match status" value="1"/>
</dbReference>
<dbReference type="Gene3D" id="2.40.50.140">
    <property type="entry name" value="Nucleic acid-binding proteins"/>
    <property type="match status" value="1"/>
</dbReference>
<evidence type="ECO:0000256" key="6">
    <source>
        <dbReference type="SAM" id="MobiDB-lite"/>
    </source>
</evidence>
<dbReference type="FunFam" id="2.30.30.30:FF:000001">
    <property type="entry name" value="50S ribosomal protein L2"/>
    <property type="match status" value="1"/>
</dbReference>
<dbReference type="PANTHER" id="PTHR13691">
    <property type="entry name" value="RIBOSOMAL PROTEIN L2"/>
    <property type="match status" value="1"/>
</dbReference>
<dbReference type="InterPro" id="IPR014722">
    <property type="entry name" value="Rib_uL2_dom2"/>
</dbReference>
<comment type="caution">
    <text evidence="9">The sequence shown here is derived from an EMBL/GenBank/DDBJ whole genome shotgun (WGS) entry which is preliminary data.</text>
</comment>
<dbReference type="InterPro" id="IPR012340">
    <property type="entry name" value="NA-bd_OB-fold"/>
</dbReference>
<keyword evidence="3" id="KW-0687">Ribonucleoprotein</keyword>
<dbReference type="Pfam" id="PF00181">
    <property type="entry name" value="Ribosomal_L2_N"/>
    <property type="match status" value="1"/>
</dbReference>
<dbReference type="InterPro" id="IPR008991">
    <property type="entry name" value="Translation_prot_SH3-like_sf"/>
</dbReference>
<sequence>MVSNHASRDSAGRVSVRGRGGRSKRYYRMIDWKRDKRDITAVVQGIEYDPNRTCNIALLRYQDGELRYILHPQGLNAGDTIMAGASAPIKVGNAMPLSAVPVGIAVHNVELLAGNGGILGRSAGNGLTIISKEDAYVIVKLPSGELRKVPSSCYATIGEVDNEGNKHKIIGNAGRNRHRGRRPKNRGVVMSPRSHPHGGGEGRSGEGMNPKTPWGKPARGVKTRKRNLASSKLIIKHRA</sequence>
<dbReference type="PANTHER" id="PTHR13691:SF5">
    <property type="entry name" value="LARGE RIBOSOMAL SUBUNIT PROTEIN UL2M"/>
    <property type="match status" value="1"/>
</dbReference>
<evidence type="ECO:0000256" key="1">
    <source>
        <dbReference type="ARBA" id="ARBA00005636"/>
    </source>
</evidence>
<evidence type="ECO:0000259" key="8">
    <source>
        <dbReference type="SMART" id="SM01383"/>
    </source>
</evidence>
<dbReference type="Gene3D" id="4.10.950.10">
    <property type="entry name" value="Ribosomal protein L2, domain 3"/>
    <property type="match status" value="1"/>
</dbReference>
<dbReference type="InterPro" id="IPR002171">
    <property type="entry name" value="Ribosomal_uL2"/>
</dbReference>
<dbReference type="InterPro" id="IPR022666">
    <property type="entry name" value="Ribosomal_uL2_RNA-bd_dom"/>
</dbReference>
<organism evidence="9 10">
    <name type="scientific">Candidatus Roizmanbacteria bacterium CG10_big_fil_rev_8_21_14_0_10_45_7</name>
    <dbReference type="NCBI Taxonomy" id="1974854"/>
    <lineage>
        <taxon>Bacteria</taxon>
        <taxon>Candidatus Roizmaniibacteriota</taxon>
    </lineage>
</organism>
<dbReference type="GO" id="GO:0016740">
    <property type="term" value="F:transferase activity"/>
    <property type="evidence" value="ECO:0007669"/>
    <property type="project" value="InterPro"/>
</dbReference>
<dbReference type="GO" id="GO:0003723">
    <property type="term" value="F:RNA binding"/>
    <property type="evidence" value="ECO:0007669"/>
    <property type="project" value="InterPro"/>
</dbReference>
<evidence type="ECO:0000256" key="4">
    <source>
        <dbReference type="ARBA" id="ARBA00035242"/>
    </source>
</evidence>
<dbReference type="EMBL" id="PFEE01000063">
    <property type="protein sequence ID" value="PJE63509.1"/>
    <property type="molecule type" value="Genomic_DNA"/>
</dbReference>
<dbReference type="Proteomes" id="UP000231569">
    <property type="component" value="Unassembled WGS sequence"/>
</dbReference>
<protein>
    <recommendedName>
        <fullName evidence="4">Large ribosomal subunit protein uL2</fullName>
    </recommendedName>
    <alternativeName>
        <fullName evidence="5">50S ribosomal protein L2</fullName>
    </alternativeName>
</protein>
<evidence type="ECO:0000313" key="10">
    <source>
        <dbReference type="Proteomes" id="UP000231569"/>
    </source>
</evidence>
<dbReference type="InterPro" id="IPR022669">
    <property type="entry name" value="Ribosomal_uL2_C"/>
</dbReference>
<proteinExistence type="inferred from homology"/>
<dbReference type="NCBIfam" id="TIGR01171">
    <property type="entry name" value="rplB_bact"/>
    <property type="match status" value="1"/>
</dbReference>
<dbReference type="Gene3D" id="2.30.30.30">
    <property type="match status" value="1"/>
</dbReference>
<dbReference type="SMART" id="SM01383">
    <property type="entry name" value="Ribosomal_L2"/>
    <property type="match status" value="1"/>
</dbReference>
<dbReference type="AlphaFoldDB" id="A0A2M8KUC7"/>
<dbReference type="GO" id="GO:0002181">
    <property type="term" value="P:cytoplasmic translation"/>
    <property type="evidence" value="ECO:0007669"/>
    <property type="project" value="TreeGrafter"/>
</dbReference>
<dbReference type="Pfam" id="PF03947">
    <property type="entry name" value="Ribosomal_L2_C"/>
    <property type="match status" value="1"/>
</dbReference>
<dbReference type="GO" id="GO:0015934">
    <property type="term" value="C:large ribosomal subunit"/>
    <property type="evidence" value="ECO:0007669"/>
    <property type="project" value="InterPro"/>
</dbReference>
<feature type="domain" description="Large ribosomal subunit protein uL2 RNA-binding" evidence="8">
    <location>
        <begin position="7"/>
        <end position="83"/>
    </location>
</feature>
<gene>
    <name evidence="9" type="ORF">COU89_02965</name>
</gene>
<dbReference type="GO" id="GO:0003735">
    <property type="term" value="F:structural constituent of ribosome"/>
    <property type="evidence" value="ECO:0007669"/>
    <property type="project" value="InterPro"/>
</dbReference>
<dbReference type="InterPro" id="IPR005880">
    <property type="entry name" value="Ribosomal_uL2_bac/org-type"/>
</dbReference>
<dbReference type="SUPFAM" id="SSF50249">
    <property type="entry name" value="Nucleic acid-binding proteins"/>
    <property type="match status" value="1"/>
</dbReference>
<evidence type="ECO:0000313" key="9">
    <source>
        <dbReference type="EMBL" id="PJE63509.1"/>
    </source>
</evidence>
<evidence type="ECO:0000256" key="3">
    <source>
        <dbReference type="ARBA" id="ARBA00023274"/>
    </source>
</evidence>
<feature type="domain" description="Large ribosomal subunit protein uL2 C-terminal" evidence="7">
    <location>
        <begin position="89"/>
        <end position="217"/>
    </location>
</feature>
<dbReference type="InterPro" id="IPR014726">
    <property type="entry name" value="Ribosomal_uL2_dom3"/>
</dbReference>
<comment type="similarity">
    <text evidence="1">Belongs to the universal ribosomal protein uL2 family.</text>
</comment>
<feature type="region of interest" description="Disordered" evidence="6">
    <location>
        <begin position="166"/>
        <end position="239"/>
    </location>
</feature>
<accession>A0A2M8KUC7</accession>
<name>A0A2M8KUC7_9BACT</name>
<dbReference type="FunFam" id="4.10.950.10:FF:000001">
    <property type="entry name" value="50S ribosomal protein L2"/>
    <property type="match status" value="1"/>
</dbReference>
<dbReference type="PIRSF" id="PIRSF002158">
    <property type="entry name" value="Ribosomal_L2"/>
    <property type="match status" value="1"/>
</dbReference>
<evidence type="ECO:0000256" key="5">
    <source>
        <dbReference type="ARBA" id="ARBA00035459"/>
    </source>
</evidence>
<reference evidence="10" key="1">
    <citation type="submission" date="2017-09" db="EMBL/GenBank/DDBJ databases">
        <title>Depth-based differentiation of microbial function through sediment-hosted aquifers and enrichment of novel symbionts in the deep terrestrial subsurface.</title>
        <authorList>
            <person name="Probst A.J."/>
            <person name="Ladd B."/>
            <person name="Jarett J.K."/>
            <person name="Geller-Mcgrath D.E."/>
            <person name="Sieber C.M.K."/>
            <person name="Emerson J.B."/>
            <person name="Anantharaman K."/>
            <person name="Thomas B.C."/>
            <person name="Malmstrom R."/>
            <person name="Stieglmeier M."/>
            <person name="Klingl A."/>
            <person name="Woyke T."/>
            <person name="Ryan C.M."/>
            <person name="Banfield J.F."/>
        </authorList>
    </citation>
    <scope>NUCLEOTIDE SEQUENCE [LARGE SCALE GENOMIC DNA]</scope>
</reference>